<dbReference type="Gene3D" id="1.10.1380.10">
    <property type="entry name" value="Neutral endopeptidase , domain2"/>
    <property type="match status" value="1"/>
</dbReference>
<dbReference type="EMBL" id="GBXI01004513">
    <property type="protein sequence ID" value="JAD09779.1"/>
    <property type="molecule type" value="Transcribed_RNA"/>
</dbReference>
<dbReference type="InterPro" id="IPR024079">
    <property type="entry name" value="MetalloPept_cat_dom_sf"/>
</dbReference>
<keyword evidence="7" id="KW-0862">Zinc</keyword>
<evidence type="ECO:0000256" key="8">
    <source>
        <dbReference type="ARBA" id="ARBA00023049"/>
    </source>
</evidence>
<evidence type="ECO:0000256" key="6">
    <source>
        <dbReference type="ARBA" id="ARBA00022801"/>
    </source>
</evidence>
<comment type="subcellular location">
    <subcellularLocation>
        <location evidence="2">Cell membrane</location>
        <topology evidence="2">Single-pass type II membrane protein</topology>
    </subcellularLocation>
</comment>
<evidence type="ECO:0000256" key="3">
    <source>
        <dbReference type="ARBA" id="ARBA00007357"/>
    </source>
</evidence>
<dbReference type="PANTHER" id="PTHR11733:SF241">
    <property type="entry name" value="GH26575P-RELATED"/>
    <property type="match status" value="1"/>
</dbReference>
<dbReference type="InterPro" id="IPR000718">
    <property type="entry name" value="Peptidase_M13"/>
</dbReference>
<proteinExistence type="inferred from homology"/>
<keyword evidence="5" id="KW-0479">Metal-binding</keyword>
<evidence type="ECO:0000259" key="11">
    <source>
        <dbReference type="Pfam" id="PF05649"/>
    </source>
</evidence>
<dbReference type="AlphaFoldDB" id="A0A0A1XEC6"/>
<dbReference type="PRINTS" id="PR00786">
    <property type="entry name" value="NEPRILYSIN"/>
</dbReference>
<evidence type="ECO:0000313" key="12">
    <source>
        <dbReference type="EMBL" id="JAD09779.1"/>
    </source>
</evidence>
<reference evidence="12" key="1">
    <citation type="submission" date="2014-11" db="EMBL/GenBank/DDBJ databases">
        <authorList>
            <person name="Geib S."/>
        </authorList>
    </citation>
    <scope>NUCLEOTIDE SEQUENCE</scope>
</reference>
<evidence type="ECO:0000256" key="9">
    <source>
        <dbReference type="SAM" id="SignalP"/>
    </source>
</evidence>
<feature type="domain" description="Peptidase M13 C-terminal" evidence="10">
    <location>
        <begin position="549"/>
        <end position="754"/>
    </location>
</feature>
<dbReference type="InterPro" id="IPR008753">
    <property type="entry name" value="Peptidase_M13_N"/>
</dbReference>
<dbReference type="GO" id="GO:0016485">
    <property type="term" value="P:protein processing"/>
    <property type="evidence" value="ECO:0007669"/>
    <property type="project" value="TreeGrafter"/>
</dbReference>
<organism evidence="12">
    <name type="scientific">Zeugodacus cucurbitae</name>
    <name type="common">Melon fruit fly</name>
    <name type="synonym">Bactrocera cucurbitae</name>
    <dbReference type="NCBI Taxonomy" id="28588"/>
    <lineage>
        <taxon>Eukaryota</taxon>
        <taxon>Metazoa</taxon>
        <taxon>Ecdysozoa</taxon>
        <taxon>Arthropoda</taxon>
        <taxon>Hexapoda</taxon>
        <taxon>Insecta</taxon>
        <taxon>Pterygota</taxon>
        <taxon>Neoptera</taxon>
        <taxon>Endopterygota</taxon>
        <taxon>Diptera</taxon>
        <taxon>Brachycera</taxon>
        <taxon>Muscomorpha</taxon>
        <taxon>Tephritoidea</taxon>
        <taxon>Tephritidae</taxon>
        <taxon>Zeugodacus</taxon>
        <taxon>Zeugodacus</taxon>
    </lineage>
</organism>
<evidence type="ECO:0000259" key="10">
    <source>
        <dbReference type="Pfam" id="PF01431"/>
    </source>
</evidence>
<feature type="chain" id="PRO_5001994838" evidence="9">
    <location>
        <begin position="40"/>
        <end position="758"/>
    </location>
</feature>
<sequence length="758" mass="87669">MKVKCTSLSSPRITMKVKTLQQLFLPTLLVLSALTTSSAKPTDIASEVIAANTTTADDSSQQPTANLILNVADNDTAATTETTAENAVNAAYNGLNEIESEYRAEYAKKMLTYMNRSVEPCDDFYEYACGNWKNVMTEHQSQHKRSNLIDIFYSLGEAIQQLLENERVPKADFPYKSELKLAKRIYKDCVAADLHPLKKSEVYLDVIKSIGGFPAVDPTWKPDNFSWFNMSAHMTNYGALGLIKEEILPQYPFPPYFKLPDLGFEYIVHSDNIHTNSSKELNEKRMRNYLRLYGVDDEQKIEQIIGDIVDVWSAILNITNKFDEDMAKCEVMSAIYGEDTFPLWDSYLEIAWNGTTFELGDDEDTWPCHYFYNKLDEVCNEHKEAIANYFALKFIYRMDARLQDKKFQTEHCNMMIQFVLPHLLDQIYMEEYFGNEIHGEISDIVNEVRKSLREILEQAEWLDEKTREQALLKEAAIRPHIGSFENKNLTDRLIREINQFNFVEDNYELNLVNLYKFRTMQRRFNGLHHKEYDNNTMKPLELLKGIQVNAFYYNVDNSIYVMAGILHPPAYHKAWPAALKFGTIGYLVGHEFTHGFDSVGAHYNSVGAENYWWSEKAGKVFNEREECFVNQYNGYEIAEIKRNVDGNQTKDENIADSGGLREALSAYHRHVKELNLSPKEEQMPGLDLTPEQLYFVGFAQLWCASYKEKHYWEELKNEHTVDKFRVLGAVTNIEDFSKAYNCPVGSKMNPTKDKCRVW</sequence>
<dbReference type="SUPFAM" id="SSF55486">
    <property type="entry name" value="Metalloproteases ('zincins'), catalytic domain"/>
    <property type="match status" value="1"/>
</dbReference>
<keyword evidence="9" id="KW-0732">Signal</keyword>
<name>A0A0A1XEC6_ZEUCU</name>
<evidence type="ECO:0000256" key="2">
    <source>
        <dbReference type="ARBA" id="ARBA00004401"/>
    </source>
</evidence>
<accession>A0A0A1XEC6</accession>
<dbReference type="Pfam" id="PF01431">
    <property type="entry name" value="Peptidase_M13"/>
    <property type="match status" value="1"/>
</dbReference>
<dbReference type="InterPro" id="IPR042089">
    <property type="entry name" value="Peptidase_M13_dom_2"/>
</dbReference>
<dbReference type="PANTHER" id="PTHR11733">
    <property type="entry name" value="ZINC METALLOPROTEASE FAMILY M13 NEPRILYSIN-RELATED"/>
    <property type="match status" value="1"/>
</dbReference>
<keyword evidence="6" id="KW-0378">Hydrolase</keyword>
<keyword evidence="4" id="KW-0645">Protease</keyword>
<comment type="similarity">
    <text evidence="3">Belongs to the peptidase M13 family.</text>
</comment>
<protein>
    <submittedName>
        <fullName evidence="12">Membrane metallo-endopeptidase-like 1</fullName>
    </submittedName>
</protein>
<dbReference type="GO" id="GO:0004222">
    <property type="term" value="F:metalloendopeptidase activity"/>
    <property type="evidence" value="ECO:0007669"/>
    <property type="project" value="InterPro"/>
</dbReference>
<feature type="domain" description="Peptidase M13 N-terminal" evidence="11">
    <location>
        <begin position="120"/>
        <end position="482"/>
    </location>
</feature>
<evidence type="ECO:0000256" key="1">
    <source>
        <dbReference type="ARBA" id="ARBA00001947"/>
    </source>
</evidence>
<evidence type="ECO:0000256" key="4">
    <source>
        <dbReference type="ARBA" id="ARBA00022670"/>
    </source>
</evidence>
<evidence type="ECO:0000256" key="7">
    <source>
        <dbReference type="ARBA" id="ARBA00022833"/>
    </source>
</evidence>
<reference evidence="12" key="2">
    <citation type="journal article" date="2015" name="Gigascience">
        <title>Reconstructing a comprehensive transcriptome assembly of a white-pupal translocated strain of the pest fruit fly Bactrocera cucurbitae.</title>
        <authorList>
            <person name="Sim S.B."/>
            <person name="Calla B."/>
            <person name="Hall B."/>
            <person name="DeRego T."/>
            <person name="Geib S.M."/>
        </authorList>
    </citation>
    <scope>NUCLEOTIDE SEQUENCE</scope>
</reference>
<comment type="cofactor">
    <cofactor evidence="1">
        <name>Zn(2+)</name>
        <dbReference type="ChEBI" id="CHEBI:29105"/>
    </cofactor>
</comment>
<keyword evidence="8" id="KW-0482">Metalloprotease</keyword>
<dbReference type="Pfam" id="PF05649">
    <property type="entry name" value="Peptidase_M13_N"/>
    <property type="match status" value="1"/>
</dbReference>
<dbReference type="GO" id="GO:0005886">
    <property type="term" value="C:plasma membrane"/>
    <property type="evidence" value="ECO:0007669"/>
    <property type="project" value="UniProtKB-SubCell"/>
</dbReference>
<dbReference type="InterPro" id="IPR018497">
    <property type="entry name" value="Peptidase_M13_C"/>
</dbReference>
<dbReference type="GO" id="GO:0046872">
    <property type="term" value="F:metal ion binding"/>
    <property type="evidence" value="ECO:0007669"/>
    <property type="project" value="UniProtKB-KW"/>
</dbReference>
<dbReference type="CDD" id="cd08662">
    <property type="entry name" value="M13"/>
    <property type="match status" value="1"/>
</dbReference>
<evidence type="ECO:0000256" key="5">
    <source>
        <dbReference type="ARBA" id="ARBA00022723"/>
    </source>
</evidence>
<dbReference type="PROSITE" id="PS51885">
    <property type="entry name" value="NEPRILYSIN"/>
    <property type="match status" value="1"/>
</dbReference>
<dbReference type="MEROPS" id="M13.A08"/>
<dbReference type="Gene3D" id="3.40.390.10">
    <property type="entry name" value="Collagenase (Catalytic Domain)"/>
    <property type="match status" value="1"/>
</dbReference>
<gene>
    <name evidence="12" type="primary">Mmel1_1</name>
    <name evidence="12" type="ORF">g.30316</name>
</gene>
<feature type="signal peptide" evidence="9">
    <location>
        <begin position="1"/>
        <end position="39"/>
    </location>
</feature>